<name>A0ABR7E217_9BACT</name>
<dbReference type="Pfam" id="PF07610">
    <property type="entry name" value="DUF1573"/>
    <property type="match status" value="1"/>
</dbReference>
<sequence>MDKSLDDISCIAKRSNKPFCIVLVDSCQELSKEYSSYLHNDYKYLLNKSIYNFVNIRSLENEWYLKWLCPVSIPLTCVFSSNGKLIDLIPGAAKETFLYTQLALENRKITEYHWPNRFNISKTEVVSLLDSTLLHKNLLKQGVYIKSELQKISNSLHYPYTEYLQLMGELKENDTLQAQYVAKKMLKFESSYNLDLYKQEFVTAKRVIDPNFDIENEPTIEINKNLVYLYDCEVSKSVSFDIPIFNKGNKPLEIFAIHTSCSCLEQLNYMTKDKLFINRHDSIVLKFSFTANSSEEIYRDVFINSNAINIPIFHITVIANSKK</sequence>
<dbReference type="Proteomes" id="UP000644010">
    <property type="component" value="Unassembled WGS sequence"/>
</dbReference>
<gene>
    <name evidence="1" type="ORF">H8S77_12970</name>
</gene>
<evidence type="ECO:0000313" key="2">
    <source>
        <dbReference type="Proteomes" id="UP000644010"/>
    </source>
</evidence>
<dbReference type="EMBL" id="JACOOI010000013">
    <property type="protein sequence ID" value="MBC5643800.1"/>
    <property type="molecule type" value="Genomic_DNA"/>
</dbReference>
<proteinExistence type="predicted"/>
<dbReference type="InterPro" id="IPR011467">
    <property type="entry name" value="DUF1573"/>
</dbReference>
<comment type="caution">
    <text evidence="1">The sequence shown here is derived from an EMBL/GenBank/DDBJ whole genome shotgun (WGS) entry which is preliminary data.</text>
</comment>
<accession>A0ABR7E217</accession>
<dbReference type="Gene3D" id="2.60.40.10">
    <property type="entry name" value="Immunoglobulins"/>
    <property type="match status" value="1"/>
</dbReference>
<protein>
    <submittedName>
        <fullName evidence="1">DUF1573 domain-containing protein</fullName>
    </submittedName>
</protein>
<keyword evidence="2" id="KW-1185">Reference proteome</keyword>
<reference evidence="1 2" key="1">
    <citation type="submission" date="2020-08" db="EMBL/GenBank/DDBJ databases">
        <title>Genome public.</title>
        <authorList>
            <person name="Liu C."/>
            <person name="Sun Q."/>
        </authorList>
    </citation>
    <scope>NUCLEOTIDE SEQUENCE [LARGE SCALE GENOMIC DNA]</scope>
    <source>
        <strain evidence="1 2">BX2</strain>
    </source>
</reference>
<dbReference type="InterPro" id="IPR013783">
    <property type="entry name" value="Ig-like_fold"/>
</dbReference>
<organism evidence="1 2">
    <name type="scientific">Parabacteroides segnis</name>
    <dbReference type="NCBI Taxonomy" id="2763058"/>
    <lineage>
        <taxon>Bacteria</taxon>
        <taxon>Pseudomonadati</taxon>
        <taxon>Bacteroidota</taxon>
        <taxon>Bacteroidia</taxon>
        <taxon>Bacteroidales</taxon>
        <taxon>Tannerellaceae</taxon>
        <taxon>Parabacteroides</taxon>
    </lineage>
</organism>
<evidence type="ECO:0000313" key="1">
    <source>
        <dbReference type="EMBL" id="MBC5643800.1"/>
    </source>
</evidence>
<dbReference type="RefSeq" id="WP_186959746.1">
    <property type="nucleotide sequence ID" value="NZ_JACOOI010000013.1"/>
</dbReference>